<dbReference type="OrthoDB" id="540540at2759"/>
<evidence type="ECO:0000256" key="1">
    <source>
        <dbReference type="SAM" id="MobiDB-lite"/>
    </source>
</evidence>
<protein>
    <submittedName>
        <fullName evidence="2">Uncharacterized protein</fullName>
    </submittedName>
</protein>
<feature type="compositionally biased region" description="Pro residues" evidence="1">
    <location>
        <begin position="1"/>
        <end position="43"/>
    </location>
</feature>
<accession>A0A835YA30</accession>
<sequence>NPSPPYPPSPPPPSPPPYPPSPPPSPPPPPPYPPSPPAPPSPPFDASVSCRIRDGTVLTDTEVFPFGTYRTSTCTCDTAPYKVVFGANVEYRNVTYHTFRLLPKECDNSIVVRGRPVCSISRAVVNKIAFRLTTESALCFSPGGTMTTLDKASNYRGVKFWTNGEPAPDDVSARVGYTFSKRSVEIYIYGLKGPQTDGTFLMKACADSFATTCKRSAEGMCLWAFVDTPGHQFVSVCRAEGLLAGQPGNPAGW</sequence>
<comment type="caution">
    <text evidence="2">The sequence shown here is derived from an EMBL/GenBank/DDBJ whole genome shotgun (WGS) entry which is preliminary data.</text>
</comment>
<dbReference type="EMBL" id="JAEHOE010000008">
    <property type="protein sequence ID" value="KAG2498796.1"/>
    <property type="molecule type" value="Genomic_DNA"/>
</dbReference>
<organism evidence="2 3">
    <name type="scientific">Edaphochlamys debaryana</name>
    <dbReference type="NCBI Taxonomy" id="47281"/>
    <lineage>
        <taxon>Eukaryota</taxon>
        <taxon>Viridiplantae</taxon>
        <taxon>Chlorophyta</taxon>
        <taxon>core chlorophytes</taxon>
        <taxon>Chlorophyceae</taxon>
        <taxon>CS clade</taxon>
        <taxon>Chlamydomonadales</taxon>
        <taxon>Chlamydomonadales incertae sedis</taxon>
        <taxon>Edaphochlamys</taxon>
    </lineage>
</organism>
<keyword evidence="3" id="KW-1185">Reference proteome</keyword>
<name>A0A835YA30_9CHLO</name>
<dbReference type="Proteomes" id="UP000612055">
    <property type="component" value="Unassembled WGS sequence"/>
</dbReference>
<evidence type="ECO:0000313" key="2">
    <source>
        <dbReference type="EMBL" id="KAG2498796.1"/>
    </source>
</evidence>
<feature type="region of interest" description="Disordered" evidence="1">
    <location>
        <begin position="1"/>
        <end position="46"/>
    </location>
</feature>
<feature type="non-terminal residue" evidence="2">
    <location>
        <position position="1"/>
    </location>
</feature>
<evidence type="ECO:0000313" key="3">
    <source>
        <dbReference type="Proteomes" id="UP000612055"/>
    </source>
</evidence>
<gene>
    <name evidence="2" type="ORF">HYH03_002990</name>
</gene>
<dbReference type="AlphaFoldDB" id="A0A835YA30"/>
<proteinExistence type="predicted"/>
<reference evidence="2" key="1">
    <citation type="journal article" date="2020" name="bioRxiv">
        <title>Comparative genomics of Chlamydomonas.</title>
        <authorList>
            <person name="Craig R.J."/>
            <person name="Hasan A.R."/>
            <person name="Ness R.W."/>
            <person name="Keightley P.D."/>
        </authorList>
    </citation>
    <scope>NUCLEOTIDE SEQUENCE</scope>
    <source>
        <strain evidence="2">CCAP 11/70</strain>
    </source>
</reference>